<feature type="region of interest" description="Disordered" evidence="1">
    <location>
        <begin position="90"/>
        <end position="118"/>
    </location>
</feature>
<dbReference type="STRING" id="81985.R0GKH2"/>
<proteinExistence type="predicted"/>
<dbReference type="KEGG" id="crb:17879033"/>
<feature type="region of interest" description="Disordered" evidence="1">
    <location>
        <begin position="16"/>
        <end position="51"/>
    </location>
</feature>
<feature type="compositionally biased region" description="Polar residues" evidence="1">
    <location>
        <begin position="98"/>
        <end position="118"/>
    </location>
</feature>
<feature type="region of interest" description="Disordered" evidence="1">
    <location>
        <begin position="146"/>
        <end position="167"/>
    </location>
</feature>
<dbReference type="Proteomes" id="UP000029121">
    <property type="component" value="Unassembled WGS sequence"/>
</dbReference>
<dbReference type="AlphaFoldDB" id="R0GKH2"/>
<organism evidence="2 3">
    <name type="scientific">Capsella rubella</name>
    <dbReference type="NCBI Taxonomy" id="81985"/>
    <lineage>
        <taxon>Eukaryota</taxon>
        <taxon>Viridiplantae</taxon>
        <taxon>Streptophyta</taxon>
        <taxon>Embryophyta</taxon>
        <taxon>Tracheophyta</taxon>
        <taxon>Spermatophyta</taxon>
        <taxon>Magnoliopsida</taxon>
        <taxon>eudicotyledons</taxon>
        <taxon>Gunneridae</taxon>
        <taxon>Pentapetalae</taxon>
        <taxon>rosids</taxon>
        <taxon>malvids</taxon>
        <taxon>Brassicales</taxon>
        <taxon>Brassicaceae</taxon>
        <taxon>Camelineae</taxon>
        <taxon>Capsella</taxon>
    </lineage>
</organism>
<dbReference type="GO" id="GO:0042752">
    <property type="term" value="P:regulation of circadian rhythm"/>
    <property type="evidence" value="ECO:0007669"/>
    <property type="project" value="InterPro"/>
</dbReference>
<dbReference type="PANTHER" id="PTHR33676">
    <property type="entry name" value="COLD REGULATED PROTEIN 27"/>
    <property type="match status" value="1"/>
</dbReference>
<dbReference type="eggNOG" id="ENOG502SYGA">
    <property type="taxonomic scope" value="Eukaryota"/>
</dbReference>
<reference evidence="3" key="1">
    <citation type="journal article" date="2013" name="Nat. Genet.">
        <title>The Capsella rubella genome and the genomic consequences of rapid mating system evolution.</title>
        <authorList>
            <person name="Slotte T."/>
            <person name="Hazzouri K.M."/>
            <person name="Agren J.A."/>
            <person name="Koenig D."/>
            <person name="Maumus F."/>
            <person name="Guo Y.L."/>
            <person name="Steige K."/>
            <person name="Platts A.E."/>
            <person name="Escobar J.S."/>
            <person name="Newman L.K."/>
            <person name="Wang W."/>
            <person name="Mandakova T."/>
            <person name="Vello E."/>
            <person name="Smith L.M."/>
            <person name="Henz S.R."/>
            <person name="Steffen J."/>
            <person name="Takuno S."/>
            <person name="Brandvain Y."/>
            <person name="Coop G."/>
            <person name="Andolfatto P."/>
            <person name="Hu T.T."/>
            <person name="Blanchette M."/>
            <person name="Clark R.M."/>
            <person name="Quesneville H."/>
            <person name="Nordborg M."/>
            <person name="Gaut B.S."/>
            <person name="Lysak M.A."/>
            <person name="Jenkins J."/>
            <person name="Grimwood J."/>
            <person name="Chapman J."/>
            <person name="Prochnik S."/>
            <person name="Shu S."/>
            <person name="Rokhsar D."/>
            <person name="Schmutz J."/>
            <person name="Weigel D."/>
            <person name="Wright S.I."/>
        </authorList>
    </citation>
    <scope>NUCLEOTIDE SEQUENCE [LARGE SCALE GENOMIC DNA]</scope>
    <source>
        <strain evidence="3">cv. Monte Gargano</strain>
    </source>
</reference>
<name>R0GKH2_9BRAS</name>
<protein>
    <submittedName>
        <fullName evidence="2">Uncharacterized protein</fullName>
    </submittedName>
</protein>
<sequence length="235" mass="26500">MDNDFRMNIVSLEMDRDAAAEASSESHGESTLSNSLESAVTAETSPSHADSKLGECAEWTNEKHNSYLDYLENSFVRQLYSLLGGGTQRLSRTRDVQSKGTQRLSRTRDVLQSNSHKSTDQFTVLQNGCWQKVNFGKKQAHLETSSESLFQKNSLRSKPQNSNENYTMGTEAQGHVLCREETKHSEASGQNFIEDDGKEEEKGEVSRKREREANTDDSSLKEDQVVPVRMVKPRM</sequence>
<evidence type="ECO:0000313" key="3">
    <source>
        <dbReference type="Proteomes" id="UP000029121"/>
    </source>
</evidence>
<feature type="region of interest" description="Disordered" evidence="1">
    <location>
        <begin position="181"/>
        <end position="235"/>
    </location>
</feature>
<evidence type="ECO:0000313" key="2">
    <source>
        <dbReference type="EMBL" id="EOA17359.1"/>
    </source>
</evidence>
<feature type="compositionally biased region" description="Basic and acidic residues" evidence="1">
    <location>
        <begin position="199"/>
        <end position="224"/>
    </location>
</feature>
<keyword evidence="3" id="KW-1185">Reference proteome</keyword>
<feature type="compositionally biased region" description="Polar residues" evidence="1">
    <location>
        <begin position="31"/>
        <end position="48"/>
    </location>
</feature>
<dbReference type="GO" id="GO:0009409">
    <property type="term" value="P:response to cold"/>
    <property type="evidence" value="ECO:0007669"/>
    <property type="project" value="InterPro"/>
</dbReference>
<dbReference type="EMBL" id="KB870811">
    <property type="protein sequence ID" value="EOA17359.1"/>
    <property type="molecule type" value="Genomic_DNA"/>
</dbReference>
<gene>
    <name evidence="2" type="ORF">CARUB_v10005640mg</name>
</gene>
<dbReference type="OrthoDB" id="1104553at2759"/>
<accession>R0GKH2</accession>
<feature type="compositionally biased region" description="Basic and acidic residues" evidence="1">
    <location>
        <begin position="16"/>
        <end position="28"/>
    </location>
</feature>
<dbReference type="PANTHER" id="PTHR33676:SF17">
    <property type="entry name" value="COLD-REGULATED PROTEIN 28"/>
    <property type="match status" value="1"/>
</dbReference>
<evidence type="ECO:0000256" key="1">
    <source>
        <dbReference type="SAM" id="MobiDB-lite"/>
    </source>
</evidence>
<dbReference type="InterPro" id="IPR044678">
    <property type="entry name" value="COR27/28"/>
</dbReference>